<organism evidence="2 3">
    <name type="scientific">Pichia sorbitophila (strain ATCC MYA-4447 / BCRC 22081 / CBS 7064 / NBRC 10061 / NRRL Y-12695)</name>
    <name type="common">Hybrid yeast</name>
    <dbReference type="NCBI Taxonomy" id="559304"/>
    <lineage>
        <taxon>Eukaryota</taxon>
        <taxon>Fungi</taxon>
        <taxon>Dikarya</taxon>
        <taxon>Ascomycota</taxon>
        <taxon>Saccharomycotina</taxon>
        <taxon>Pichiomycetes</taxon>
        <taxon>Debaryomycetaceae</taxon>
        <taxon>Millerozyma</taxon>
    </lineage>
</organism>
<accession>G8YPZ7</accession>
<dbReference type="PANTHER" id="PTHR11679">
    <property type="entry name" value="VESICLE PROTEIN SORTING-ASSOCIATED"/>
    <property type="match status" value="1"/>
</dbReference>
<dbReference type="InterPro" id="IPR043127">
    <property type="entry name" value="Sec-1-like_dom3a"/>
</dbReference>
<dbReference type="OMA" id="VHQLNNA"/>
<keyword evidence="3" id="KW-1185">Reference proteome</keyword>
<proteinExistence type="inferred from homology"/>
<dbReference type="Gene3D" id="3.40.50.1910">
    <property type="match status" value="1"/>
</dbReference>
<dbReference type="PIRSF" id="PIRSF005715">
    <property type="entry name" value="VPS45_Sec1"/>
    <property type="match status" value="1"/>
</dbReference>
<dbReference type="InterPro" id="IPR043154">
    <property type="entry name" value="Sec-1-like_dom1"/>
</dbReference>
<reference evidence="2 3" key="1">
    <citation type="journal article" date="2012" name="G3 (Bethesda)">
        <title>Pichia sorbitophila, an interspecies yeast hybrid reveals early steps of genome resolution following polyploidization.</title>
        <authorList>
            <person name="Leh Louis V."/>
            <person name="Despons L."/>
            <person name="Friedrich A."/>
            <person name="Martin T."/>
            <person name="Durrens P."/>
            <person name="Casaregola S."/>
            <person name="Neuveglise C."/>
            <person name="Fairhead C."/>
            <person name="Marck C."/>
            <person name="Cruz J.A."/>
            <person name="Straub M.L."/>
            <person name="Kugler V."/>
            <person name="Sacerdot C."/>
            <person name="Uzunov Z."/>
            <person name="Thierry A."/>
            <person name="Weiss S."/>
            <person name="Bleykasten C."/>
            <person name="De Montigny J."/>
            <person name="Jacques N."/>
            <person name="Jung P."/>
            <person name="Lemaire M."/>
            <person name="Mallet S."/>
            <person name="Morel G."/>
            <person name="Richard G.F."/>
            <person name="Sarkar A."/>
            <person name="Savel G."/>
            <person name="Schacherer J."/>
            <person name="Seret M.L."/>
            <person name="Talla E."/>
            <person name="Samson G."/>
            <person name="Jubin C."/>
            <person name="Poulain J."/>
            <person name="Vacherie B."/>
            <person name="Barbe V."/>
            <person name="Pelletier E."/>
            <person name="Sherman D.J."/>
            <person name="Westhof E."/>
            <person name="Weissenbach J."/>
            <person name="Baret P.V."/>
            <person name="Wincker P."/>
            <person name="Gaillardin C."/>
            <person name="Dujon B."/>
            <person name="Souciet J.L."/>
        </authorList>
    </citation>
    <scope>NUCLEOTIDE SEQUENCE [LARGE SCALE GENOMIC DNA]</scope>
    <source>
        <strain evidence="3">ATCC MYA-4447 / BCRC 22081 / CBS 7064 / NBRC 10061 / NRRL Y-12695</strain>
    </source>
</reference>
<evidence type="ECO:0000313" key="2">
    <source>
        <dbReference type="EMBL" id="CCE78732.1"/>
    </source>
</evidence>
<dbReference type="Pfam" id="PF00995">
    <property type="entry name" value="Sec1"/>
    <property type="match status" value="1"/>
</dbReference>
<dbReference type="GO" id="GO:0016192">
    <property type="term" value="P:vesicle-mediated transport"/>
    <property type="evidence" value="ECO:0007669"/>
    <property type="project" value="InterPro"/>
</dbReference>
<evidence type="ECO:0000313" key="3">
    <source>
        <dbReference type="Proteomes" id="UP000005222"/>
    </source>
</evidence>
<dbReference type="STRING" id="559304.G8YPZ7"/>
<dbReference type="InParanoid" id="G8YPZ7"/>
<comment type="similarity">
    <text evidence="1">Belongs to the STXBP/unc-18/SEC1 family.</text>
</comment>
<name>G8YPZ7_PICSO</name>
<evidence type="ECO:0000256" key="1">
    <source>
        <dbReference type="ARBA" id="ARBA00009884"/>
    </source>
</evidence>
<dbReference type="Gene3D" id="1.25.40.60">
    <property type="match status" value="1"/>
</dbReference>
<dbReference type="AlphaFoldDB" id="G8YPZ7"/>
<dbReference type="HOGENOM" id="CLU_013933_3_1_1"/>
<dbReference type="FunCoup" id="G8YPZ7">
    <property type="interactions" value="1397"/>
</dbReference>
<dbReference type="Proteomes" id="UP000005222">
    <property type="component" value="Chromosome D"/>
</dbReference>
<dbReference type="eggNOG" id="KOG1299">
    <property type="taxonomic scope" value="Eukaryota"/>
</dbReference>
<protein>
    <submittedName>
        <fullName evidence="2">Piso0_000761 protein</fullName>
    </submittedName>
</protein>
<dbReference type="OrthoDB" id="10266265at2759"/>
<gene>
    <name evidence="2" type="primary">Piso0_000761</name>
    <name evidence="2" type="ORF">GNLVRS01_PISO0D03545g</name>
</gene>
<dbReference type="Gene3D" id="3.40.50.2060">
    <property type="match status" value="1"/>
</dbReference>
<dbReference type="SUPFAM" id="SSF56815">
    <property type="entry name" value="Sec1/munc18-like (SM) proteins"/>
    <property type="match status" value="1"/>
</dbReference>
<dbReference type="InterPro" id="IPR036045">
    <property type="entry name" value="Sec1-like_sf"/>
</dbReference>
<dbReference type="Gene3D" id="3.90.830.10">
    <property type="entry name" value="Syntaxin Binding Protein 1, Chain A, domain 2"/>
    <property type="match status" value="1"/>
</dbReference>
<sequence>MTLDLSKVSSTYFDKLFVSKKGEQGSMRGKVLLVDKYTTPIISMCYTQSQLLQQDVILVEMIDQQRTSNVKHLDCVVYIKPTKESVSSLVRELKNAHYSKYEIYFNNSVSKSQLEQIAEADEHEVVLQVVELFQDYLIVNNHFYSIYLSGTENFVTDETSSLCSLLLSLKKCPIIKYENNSINLKRLGSEVLYHINSNSQNNLFDDLNQNSASPPLLLLLDRKNDPITPLITPWTYQSMIHELIGINRNIVKVGTPEESLILSDASDAFFQEAMYLNYGDLTDKFQRYVEEYKKQTKSSSVENLKTQNLSELKKLLTKFPEFRKLSNNILKHLNLISELDRQVTVQNLWEVSELQQIIACNLENYSSIKTKMIELLDKPSISTENKVKLVLLYSAKFIGECKSNGDLSLFLHKLSDSSLSDPVITISQSKLIQNFNKIFNFSSSMTGDGNVNNIGRFFGGKKININLFSNSSNANNTTNNIYMQYVPKLNNIVGDIMSKSQSHSSTTFSTLIPDVVSQQYGKSIENLQDIIIYIKGGATYEECRLIHDLNASTDRFEIILGGDDVLNSKVWLDKLYDQVNDASLGSGSGISYATSSDQTRDLL</sequence>
<dbReference type="InterPro" id="IPR027482">
    <property type="entry name" value="Sec1-like_dom2"/>
</dbReference>
<dbReference type="EMBL" id="FO082056">
    <property type="protein sequence ID" value="CCE78732.1"/>
    <property type="molecule type" value="Genomic_DNA"/>
</dbReference>
<dbReference type="InterPro" id="IPR001619">
    <property type="entry name" value="Sec1-like"/>
</dbReference>